<dbReference type="PANTHER" id="PTHR42923">
    <property type="entry name" value="PROTOPORPHYRINOGEN OXIDASE"/>
    <property type="match status" value="1"/>
</dbReference>
<proteinExistence type="predicted"/>
<dbReference type="SUPFAM" id="SSF51905">
    <property type="entry name" value="FAD/NAD(P)-binding domain"/>
    <property type="match status" value="1"/>
</dbReference>
<dbReference type="EMBL" id="FMDN01000012">
    <property type="protein sequence ID" value="SCG58416.1"/>
    <property type="molecule type" value="Genomic_DNA"/>
</dbReference>
<dbReference type="GO" id="GO:0016491">
    <property type="term" value="F:oxidoreductase activity"/>
    <property type="evidence" value="ECO:0007669"/>
    <property type="project" value="InterPro"/>
</dbReference>
<evidence type="ECO:0000259" key="1">
    <source>
        <dbReference type="Pfam" id="PF01593"/>
    </source>
</evidence>
<dbReference type="STRING" id="47864.GA0070560_11249"/>
<feature type="domain" description="Amine oxidase" evidence="1">
    <location>
        <begin position="1"/>
        <end position="395"/>
    </location>
</feature>
<dbReference type="Gene3D" id="3.90.660.20">
    <property type="entry name" value="Protoporphyrinogen oxidase, mitochondrial, domain 2"/>
    <property type="match status" value="1"/>
</dbReference>
<name>A0A1C5IKU0_9ACTN</name>
<dbReference type="InterPro" id="IPR036188">
    <property type="entry name" value="FAD/NAD-bd_sf"/>
</dbReference>
<dbReference type="Gene3D" id="1.10.3110.10">
    <property type="entry name" value="protoporphyrinogen ix oxidase, domain 3"/>
    <property type="match status" value="1"/>
</dbReference>
<gene>
    <name evidence="2" type="ORF">GA0070560_11249</name>
</gene>
<dbReference type="Gene3D" id="3.50.50.60">
    <property type="entry name" value="FAD/NAD(P)-binding domain"/>
    <property type="match status" value="1"/>
</dbReference>
<sequence length="402" mass="41708">MRSQLVDGVPMELGAQFLSSHYTVVPRLAREMGLALRPVAPGTAVVRGGALRHFRSDRPHTQMTGGVLPWRSAPRAAAGLVRVASLASGRATSDITAWRDLDDRSGSEWSRRVLGPAVTERLLEPTIHGFYFQSLSDNAAALAAAVSAFGARPGSTLTIDGGLGRLTEALADRLDVRLGRPVLAVARAGRKAVVTTESGDVVADRVIIAVPGAAALAMVSDPTTAERDLMATPYSSGLLVGVPLPRPLHSTQLAASYGVLVHPGERTPIAAVAVASRAHPGTATGDLLTVMLTHESATTLAAADDHRVAATAVAALAELDPTLRSILPTALSGTLVVRHPQAMPTCPLGHSAAVASYRRCRASRPDDPVVLAGDYLGFPWTDSAAATGIWAARAVAGPYAPS</sequence>
<dbReference type="InterPro" id="IPR050464">
    <property type="entry name" value="Zeta_carotene_desat/Oxidored"/>
</dbReference>
<protein>
    <submittedName>
        <fullName evidence="2">Oxygen-dependent protoporphyrinogen oxidase</fullName>
    </submittedName>
</protein>
<reference evidence="3" key="1">
    <citation type="submission" date="2016-06" db="EMBL/GenBank/DDBJ databases">
        <authorList>
            <person name="Varghese N."/>
        </authorList>
    </citation>
    <scope>NUCLEOTIDE SEQUENCE [LARGE SCALE GENOMIC DNA]</scope>
    <source>
        <strain evidence="3">DSM 43171</strain>
    </source>
</reference>
<accession>A0A1C5IKU0</accession>
<evidence type="ECO:0000313" key="3">
    <source>
        <dbReference type="Proteomes" id="UP000199408"/>
    </source>
</evidence>
<dbReference type="SUPFAM" id="SSF54373">
    <property type="entry name" value="FAD-linked reductases, C-terminal domain"/>
    <property type="match status" value="1"/>
</dbReference>
<dbReference type="Proteomes" id="UP000199408">
    <property type="component" value="Unassembled WGS sequence"/>
</dbReference>
<dbReference type="AlphaFoldDB" id="A0A1C5IKU0"/>
<keyword evidence="3" id="KW-1185">Reference proteome</keyword>
<dbReference type="InterPro" id="IPR002937">
    <property type="entry name" value="Amino_oxidase"/>
</dbReference>
<organism evidence="2 3">
    <name type="scientific">Micromonospora halophytica</name>
    <dbReference type="NCBI Taxonomy" id="47864"/>
    <lineage>
        <taxon>Bacteria</taxon>
        <taxon>Bacillati</taxon>
        <taxon>Actinomycetota</taxon>
        <taxon>Actinomycetes</taxon>
        <taxon>Micromonosporales</taxon>
        <taxon>Micromonosporaceae</taxon>
        <taxon>Micromonospora</taxon>
    </lineage>
</organism>
<dbReference type="Pfam" id="PF01593">
    <property type="entry name" value="Amino_oxidase"/>
    <property type="match status" value="1"/>
</dbReference>
<evidence type="ECO:0000313" key="2">
    <source>
        <dbReference type="EMBL" id="SCG58416.1"/>
    </source>
</evidence>